<feature type="compositionally biased region" description="Low complexity" evidence="1">
    <location>
        <begin position="612"/>
        <end position="622"/>
    </location>
</feature>
<evidence type="ECO:0000256" key="1">
    <source>
        <dbReference type="SAM" id="MobiDB-lite"/>
    </source>
</evidence>
<evidence type="ECO:0000259" key="2">
    <source>
        <dbReference type="PROSITE" id="PS51038"/>
    </source>
</evidence>
<feature type="compositionally biased region" description="Polar residues" evidence="1">
    <location>
        <begin position="623"/>
        <end position="635"/>
    </location>
</feature>
<comment type="caution">
    <text evidence="3">The sequence shown here is derived from an EMBL/GenBank/DDBJ whole genome shotgun (WGS) entry which is preliminary data.</text>
</comment>
<accession>A0AAD9C529</accession>
<dbReference type="EMBL" id="JASDAP010000011">
    <property type="protein sequence ID" value="KAK1894548.1"/>
    <property type="molecule type" value="Genomic_DNA"/>
</dbReference>
<proteinExistence type="predicted"/>
<dbReference type="GO" id="GO:0000976">
    <property type="term" value="F:transcription cis-regulatory region binding"/>
    <property type="evidence" value="ECO:0007669"/>
    <property type="project" value="TreeGrafter"/>
</dbReference>
<feature type="domain" description="BAH" evidence="2">
    <location>
        <begin position="668"/>
        <end position="822"/>
    </location>
</feature>
<keyword evidence="4" id="KW-1185">Reference proteome</keyword>
<reference evidence="3" key="1">
    <citation type="submission" date="2023-04" db="EMBL/GenBank/DDBJ databases">
        <title>Chromosome-level genome of Chaenocephalus aceratus.</title>
        <authorList>
            <person name="Park H."/>
        </authorList>
    </citation>
    <scope>NUCLEOTIDE SEQUENCE</scope>
    <source>
        <strain evidence="3">DE</strain>
        <tissue evidence="3">Muscle</tissue>
    </source>
</reference>
<gene>
    <name evidence="3" type="ORF">KUDE01_020006</name>
</gene>
<evidence type="ECO:0000313" key="4">
    <source>
        <dbReference type="Proteomes" id="UP001228049"/>
    </source>
</evidence>
<feature type="compositionally biased region" description="Basic and acidic residues" evidence="1">
    <location>
        <begin position="103"/>
        <end position="130"/>
    </location>
</feature>
<sequence length="823" mass="90669">MSRYCVLVWSSDRSPGRQPDRVETEHQKQDGEIFISRRDTQACTPATACCQINTVLHHGQLRAPALFELKPSIVGLVNEEEAAALPLDAETMVKAQAVKCGKPRKEKESKEKGEKGVVGKVKDAPKDGKQKRVKVKKKLHSSSSQRRTKSGLKKTSTADQQALEPKIDQSDALPMFPAPFFEPRQRRMASLNAEAVNSLLLYRNNSHASNLTKKRQPSNEDKAKDSLAKTEHKGLKTKKVSPGGKADPKERPKKQRRSKVEAQNIDWLALFAPTPRRQAGLTAATLLKLTSSTYGTKRQKKTESKPPDSQGCCSLCKIADPEWKGSTGGRECLKHELQRGSSLGFSVKTIKEEQVESEVSSCYCCSQERCVEYCHRLALFLDDKTFKEPEDGSLSESPHTVSHPAPITISPHTYTCFPGYYVHFSHQDSSQSPISPLALCSKSGKRPKLLPSKGPQPSGITHPVYCCSSVEACYGEPCRLNGYSTYPNVIPAIARGGCSFSPADCTKCNNGIKRDDYPSTLNDHHSPSSIPICPSPRTLTGCPFPTVPAAGQSVPHVQSPLSDPSKPQPPPKVAKESPQSAKSPSGSRSGGSGGLSSAVCLLNRDKKQKLRAASVGGRAVARQQKNGRQKSTNGWQPVGLPFQREVFSVGEEALVPRKCFEGVQRDGELIRVRDTVLLKSGPRKKSLPFVAKISALWEEPESGELMMSLFWYYRPEHTQGGRNPSVHCENEIFASRHQDVNSVACIEDKCYVLTLAQYCRFCALVKRHREGVRDCAASLVVPPVVASAMPPHHCVPQDVDPELVFFCRHVYDFRYGRLLKNLQ</sequence>
<dbReference type="PROSITE" id="PS51038">
    <property type="entry name" value="BAH"/>
    <property type="match status" value="1"/>
</dbReference>
<dbReference type="InterPro" id="IPR053032">
    <property type="entry name" value="BAH_domain-containing"/>
</dbReference>
<feature type="region of interest" description="Disordered" evidence="1">
    <location>
        <begin position="612"/>
        <end position="637"/>
    </location>
</feature>
<dbReference type="Proteomes" id="UP001228049">
    <property type="component" value="Unassembled WGS sequence"/>
</dbReference>
<evidence type="ECO:0000313" key="3">
    <source>
        <dbReference type="EMBL" id="KAK1894548.1"/>
    </source>
</evidence>
<dbReference type="CDD" id="cd04714">
    <property type="entry name" value="BAH_BAHCC1"/>
    <property type="match status" value="1"/>
</dbReference>
<feature type="region of interest" description="Disordered" evidence="1">
    <location>
        <begin position="544"/>
        <end position="597"/>
    </location>
</feature>
<dbReference type="InterPro" id="IPR001025">
    <property type="entry name" value="BAH_dom"/>
</dbReference>
<protein>
    <submittedName>
        <fullName evidence="3">Bromo adjacent like domain containing 1 protein</fullName>
    </submittedName>
</protein>
<dbReference type="GO" id="GO:0005677">
    <property type="term" value="C:chromatin silencing complex"/>
    <property type="evidence" value="ECO:0007669"/>
    <property type="project" value="TreeGrafter"/>
</dbReference>
<feature type="region of interest" description="Disordered" evidence="1">
    <location>
        <begin position="207"/>
        <end position="261"/>
    </location>
</feature>
<dbReference type="PANTHER" id="PTHR46576">
    <property type="entry name" value="BROMO ADJACENT HOMOLOGY DOMAIN-CONTAINING 1 PROTEIN"/>
    <property type="match status" value="1"/>
</dbReference>
<organism evidence="3 4">
    <name type="scientific">Dissostichus eleginoides</name>
    <name type="common">Patagonian toothfish</name>
    <name type="synonym">Dissostichus amissus</name>
    <dbReference type="NCBI Taxonomy" id="100907"/>
    <lineage>
        <taxon>Eukaryota</taxon>
        <taxon>Metazoa</taxon>
        <taxon>Chordata</taxon>
        <taxon>Craniata</taxon>
        <taxon>Vertebrata</taxon>
        <taxon>Euteleostomi</taxon>
        <taxon>Actinopterygii</taxon>
        <taxon>Neopterygii</taxon>
        <taxon>Teleostei</taxon>
        <taxon>Neoteleostei</taxon>
        <taxon>Acanthomorphata</taxon>
        <taxon>Eupercaria</taxon>
        <taxon>Perciformes</taxon>
        <taxon>Notothenioidei</taxon>
        <taxon>Nototheniidae</taxon>
        <taxon>Dissostichus</taxon>
    </lineage>
</organism>
<dbReference type="GO" id="GO:0045892">
    <property type="term" value="P:negative regulation of DNA-templated transcription"/>
    <property type="evidence" value="ECO:0007669"/>
    <property type="project" value="TreeGrafter"/>
</dbReference>
<name>A0AAD9C529_DISEL</name>
<dbReference type="PANTHER" id="PTHR46576:SF1">
    <property type="entry name" value="BROMO ADJACENT HOMOLOGY DOMAIN-CONTAINING 1 PROTEIN"/>
    <property type="match status" value="1"/>
</dbReference>
<feature type="compositionally biased region" description="Basic residues" evidence="1">
    <location>
        <begin position="131"/>
        <end position="152"/>
    </location>
</feature>
<feature type="region of interest" description="Disordered" evidence="1">
    <location>
        <begin position="98"/>
        <end position="176"/>
    </location>
</feature>
<dbReference type="GO" id="GO:0003682">
    <property type="term" value="F:chromatin binding"/>
    <property type="evidence" value="ECO:0007669"/>
    <property type="project" value="InterPro"/>
</dbReference>
<feature type="compositionally biased region" description="Low complexity" evidence="1">
    <location>
        <begin position="577"/>
        <end position="587"/>
    </location>
</feature>
<dbReference type="AlphaFoldDB" id="A0AAD9C529"/>
<dbReference type="GO" id="GO:0031507">
    <property type="term" value="P:heterochromatin formation"/>
    <property type="evidence" value="ECO:0007669"/>
    <property type="project" value="TreeGrafter"/>
</dbReference>
<feature type="compositionally biased region" description="Basic and acidic residues" evidence="1">
    <location>
        <begin position="217"/>
        <end position="234"/>
    </location>
</feature>
<dbReference type="Pfam" id="PF01426">
    <property type="entry name" value="BAH"/>
    <property type="match status" value="1"/>
</dbReference>
<dbReference type="SMART" id="SM00439">
    <property type="entry name" value="BAH"/>
    <property type="match status" value="1"/>
</dbReference>
<dbReference type="InterPro" id="IPR043151">
    <property type="entry name" value="BAH_sf"/>
</dbReference>
<dbReference type="Gene3D" id="2.30.30.490">
    <property type="match status" value="1"/>
</dbReference>